<dbReference type="Proteomes" id="UP001209878">
    <property type="component" value="Unassembled WGS sequence"/>
</dbReference>
<keyword evidence="2" id="KW-1185">Reference proteome</keyword>
<sequence>MPSDKANVRDPRSRQTLYDRLPRHYPGVWMSADSLKVADIVARVTRPTIASVSRADACIRHRRHIYRIRSAGLAADIGLKEQQRSVGREAVYPQHAVSPRLPSTPVCYATVSF</sequence>
<reference evidence="1" key="1">
    <citation type="journal article" date="2023" name="Mol. Biol. Evol.">
        <title>Third-Generation Sequencing Reveals the Adaptive Role of the Epigenome in Three Deep-Sea Polychaetes.</title>
        <authorList>
            <person name="Perez M."/>
            <person name="Aroh O."/>
            <person name="Sun Y."/>
            <person name="Lan Y."/>
            <person name="Juniper S.K."/>
            <person name="Young C.R."/>
            <person name="Angers B."/>
            <person name="Qian P.Y."/>
        </authorList>
    </citation>
    <scope>NUCLEOTIDE SEQUENCE</scope>
    <source>
        <strain evidence="1">R07B-5</strain>
    </source>
</reference>
<dbReference type="EMBL" id="JAODUO010000298">
    <property type="protein sequence ID" value="KAK2183732.1"/>
    <property type="molecule type" value="Genomic_DNA"/>
</dbReference>
<dbReference type="AlphaFoldDB" id="A0AAD9L5V3"/>
<name>A0AAD9L5V3_RIDPI</name>
<organism evidence="1 2">
    <name type="scientific">Ridgeia piscesae</name>
    <name type="common">Tubeworm</name>
    <dbReference type="NCBI Taxonomy" id="27915"/>
    <lineage>
        <taxon>Eukaryota</taxon>
        <taxon>Metazoa</taxon>
        <taxon>Spiralia</taxon>
        <taxon>Lophotrochozoa</taxon>
        <taxon>Annelida</taxon>
        <taxon>Polychaeta</taxon>
        <taxon>Sedentaria</taxon>
        <taxon>Canalipalpata</taxon>
        <taxon>Sabellida</taxon>
        <taxon>Siboglinidae</taxon>
        <taxon>Ridgeia</taxon>
    </lineage>
</organism>
<evidence type="ECO:0000313" key="2">
    <source>
        <dbReference type="Proteomes" id="UP001209878"/>
    </source>
</evidence>
<accession>A0AAD9L5V3</accession>
<comment type="caution">
    <text evidence="1">The sequence shown here is derived from an EMBL/GenBank/DDBJ whole genome shotgun (WGS) entry which is preliminary data.</text>
</comment>
<evidence type="ECO:0000313" key="1">
    <source>
        <dbReference type="EMBL" id="KAK2183732.1"/>
    </source>
</evidence>
<gene>
    <name evidence="1" type="ORF">NP493_298g03029</name>
</gene>
<protein>
    <submittedName>
        <fullName evidence="1">Uncharacterized protein</fullName>
    </submittedName>
</protein>
<proteinExistence type="predicted"/>